<proteinExistence type="predicted"/>
<protein>
    <submittedName>
        <fullName evidence="3">Pilus assembly protein TadG-related protein</fullName>
    </submittedName>
</protein>
<dbReference type="InterPro" id="IPR028087">
    <property type="entry name" value="Tad_N"/>
</dbReference>
<evidence type="ECO:0000313" key="4">
    <source>
        <dbReference type="Proteomes" id="UP001597151"/>
    </source>
</evidence>
<evidence type="ECO:0000256" key="1">
    <source>
        <dbReference type="SAM" id="Phobius"/>
    </source>
</evidence>
<sequence length="579" mass="63028">MVTSANTADGTGDIVKDGGTAASCQLDATNRRVCLALFRRDEDGALVIFAAFMLMMILLVGSLGVDLMRFEMERAKLQSTLDRAVLAAADIDQTLKPEDVVNEYFTKSGLGGTVTGVKVSEGLGYRSVSATAQKSVKTVLIHMLGIDTLTTPAAGAAEERVDSVEISLVLDVSGSMATNNRITNLRSAGHDFIDAVFANAAQNKVSLSIVPYNGQVNVGPDLIDKYNITDRHSDTFCVDLPASVYTSAALSRSLPMPQHVFADTYNSSNTSSSYNTSNMSPSSSNRWCDANPVNRIRVHSNNITQLKGHITSLQPVGATSIDAGMRWGSALLDPSARSVVSDLVTEKVVITPFAGRPLDYNDAEVLKVIVLMTDGEHWPNEYVNDGFRSGPSTIYRNTADNRYSIFHAGVNGANKFWIPHNSSWSQVPWGGSVTQVCTGSWWNRTCTQNLSNGSAILLDWQTVWKELRVQWVANQLYRRALGGDLNTWVDMLRTREGTVMNPGPHEVTTMNNRLLYLCTKMKEKGVVIYTVAFEAPSMGQSLLRDCASSPNHAFDVDGLEIASAFSSIATSIRKLRLTQ</sequence>
<name>A0ABW3T8A0_9RHOB</name>
<comment type="caution">
    <text evidence="3">The sequence shown here is derived from an EMBL/GenBank/DDBJ whole genome shotgun (WGS) entry which is preliminary data.</text>
</comment>
<evidence type="ECO:0000259" key="2">
    <source>
        <dbReference type="Pfam" id="PF13400"/>
    </source>
</evidence>
<organism evidence="3 4">
    <name type="scientific">Seohaeicola saemankumensis</name>
    <dbReference type="NCBI Taxonomy" id="481181"/>
    <lineage>
        <taxon>Bacteria</taxon>
        <taxon>Pseudomonadati</taxon>
        <taxon>Pseudomonadota</taxon>
        <taxon>Alphaproteobacteria</taxon>
        <taxon>Rhodobacterales</taxon>
        <taxon>Roseobacteraceae</taxon>
        <taxon>Seohaeicola</taxon>
    </lineage>
</organism>
<dbReference type="InterPro" id="IPR036465">
    <property type="entry name" value="vWFA_dom_sf"/>
</dbReference>
<feature type="domain" description="Putative Flp pilus-assembly TadG-like N-terminal" evidence="2">
    <location>
        <begin position="44"/>
        <end position="89"/>
    </location>
</feature>
<dbReference type="RefSeq" id="WP_380788696.1">
    <property type="nucleotide sequence ID" value="NZ_JBHTKR010000001.1"/>
</dbReference>
<dbReference type="Proteomes" id="UP001597151">
    <property type="component" value="Unassembled WGS sequence"/>
</dbReference>
<feature type="transmembrane region" description="Helical" evidence="1">
    <location>
        <begin position="45"/>
        <end position="68"/>
    </location>
</feature>
<keyword evidence="1" id="KW-0472">Membrane</keyword>
<dbReference type="Gene3D" id="3.40.50.410">
    <property type="entry name" value="von Willebrand factor, type A domain"/>
    <property type="match status" value="1"/>
</dbReference>
<reference evidence="4" key="1">
    <citation type="journal article" date="2019" name="Int. J. Syst. Evol. Microbiol.">
        <title>The Global Catalogue of Microorganisms (GCM) 10K type strain sequencing project: providing services to taxonomists for standard genome sequencing and annotation.</title>
        <authorList>
            <consortium name="The Broad Institute Genomics Platform"/>
            <consortium name="The Broad Institute Genome Sequencing Center for Infectious Disease"/>
            <person name="Wu L."/>
            <person name="Ma J."/>
        </authorList>
    </citation>
    <scope>NUCLEOTIDE SEQUENCE [LARGE SCALE GENOMIC DNA]</scope>
    <source>
        <strain evidence="4">CCUG 55328</strain>
    </source>
</reference>
<dbReference type="SUPFAM" id="SSF53300">
    <property type="entry name" value="vWA-like"/>
    <property type="match status" value="1"/>
</dbReference>
<evidence type="ECO:0000313" key="3">
    <source>
        <dbReference type="EMBL" id="MFD1193424.1"/>
    </source>
</evidence>
<gene>
    <name evidence="3" type="ORF">ACFQ3C_01915</name>
</gene>
<keyword evidence="4" id="KW-1185">Reference proteome</keyword>
<keyword evidence="1" id="KW-1133">Transmembrane helix</keyword>
<dbReference type="Pfam" id="PF13400">
    <property type="entry name" value="Tad"/>
    <property type="match status" value="1"/>
</dbReference>
<dbReference type="EMBL" id="JBHTKR010000001">
    <property type="protein sequence ID" value="MFD1193424.1"/>
    <property type="molecule type" value="Genomic_DNA"/>
</dbReference>
<accession>A0ABW3T8A0</accession>
<keyword evidence="1" id="KW-0812">Transmembrane</keyword>